<name>A0ABM9HE34_9BACT</name>
<evidence type="ECO:0000313" key="1">
    <source>
        <dbReference type="EMBL" id="CAI2718420.1"/>
    </source>
</evidence>
<sequence>MWVKQAFRDYYKPKLRRELKRDPTPEECDQRFEEIYQRINLTLLIGRYEGVSIFFYEIAKFTLEEFNGFRDNCEDYLFQRFGGGNYKLNFYEGTSFIVTVNFKIKGESKWEHLLPENAKS</sequence>
<dbReference type="EMBL" id="OX336137">
    <property type="protein sequence ID" value="CAI2718420.1"/>
    <property type="molecule type" value="Genomic_DNA"/>
</dbReference>
<keyword evidence="2" id="KW-1185">Reference proteome</keyword>
<evidence type="ECO:0000313" key="2">
    <source>
        <dbReference type="Proteomes" id="UP001157733"/>
    </source>
</evidence>
<organism evidence="1 2">
    <name type="scientific">Nitrospina watsonii</name>
    <dbReference type="NCBI Taxonomy" id="1323948"/>
    <lineage>
        <taxon>Bacteria</taxon>
        <taxon>Pseudomonadati</taxon>
        <taxon>Nitrospinota/Tectimicrobiota group</taxon>
        <taxon>Nitrospinota</taxon>
        <taxon>Nitrospinia</taxon>
        <taxon>Nitrospinales</taxon>
        <taxon>Nitrospinaceae</taxon>
        <taxon>Nitrospina</taxon>
    </lineage>
</organism>
<dbReference type="Proteomes" id="UP001157733">
    <property type="component" value="Chromosome"/>
</dbReference>
<gene>
    <name evidence="1" type="ORF">NSPWAT_1561</name>
</gene>
<accession>A0ABM9HE34</accession>
<dbReference type="RefSeq" id="WP_282011319.1">
    <property type="nucleotide sequence ID" value="NZ_OX336137.1"/>
</dbReference>
<proteinExistence type="predicted"/>
<reference evidence="1 2" key="1">
    <citation type="submission" date="2022-09" db="EMBL/GenBank/DDBJ databases">
        <authorList>
            <person name="Kop L."/>
        </authorList>
    </citation>
    <scope>NUCLEOTIDE SEQUENCE [LARGE SCALE GENOMIC DNA]</scope>
    <source>
        <strain evidence="1 2">347</strain>
    </source>
</reference>
<protein>
    <submittedName>
        <fullName evidence="1">Uncharacterized protein</fullName>
    </submittedName>
</protein>